<accession>A0AB33KQ37</accession>
<protein>
    <submittedName>
        <fullName evidence="5">MarR family winged helix-turn-helix transcriptional regulator</fullName>
    </submittedName>
</protein>
<sequence>MPAQDRATQDSAGPSMSPDQRLGFLLAYHGNATQTLIHKALAATGLTPRHMMTLLQLAEGPVTQKALIERLDVDPSVLVALLNDLEGGDLVRRRRDTADRRRHIVEITPQGTAQLSTSDLALDTVERELFADLSVRDQGALRRLLGKLRTSPQDFSCTED</sequence>
<keyword evidence="3" id="KW-0804">Transcription</keyword>
<dbReference type="PANTHER" id="PTHR33164:SF64">
    <property type="entry name" value="TRANSCRIPTIONAL REGULATOR SLYA"/>
    <property type="match status" value="1"/>
</dbReference>
<dbReference type="GO" id="GO:0003700">
    <property type="term" value="F:DNA-binding transcription factor activity"/>
    <property type="evidence" value="ECO:0007669"/>
    <property type="project" value="InterPro"/>
</dbReference>
<evidence type="ECO:0000259" key="4">
    <source>
        <dbReference type="PROSITE" id="PS50995"/>
    </source>
</evidence>
<evidence type="ECO:0000313" key="5">
    <source>
        <dbReference type="EMBL" id="BFP57544.1"/>
    </source>
</evidence>
<evidence type="ECO:0000256" key="3">
    <source>
        <dbReference type="ARBA" id="ARBA00023163"/>
    </source>
</evidence>
<dbReference type="KEGG" id="stcm:SCMC78_73510"/>
<dbReference type="SMART" id="SM00347">
    <property type="entry name" value="HTH_MARR"/>
    <property type="match status" value="1"/>
</dbReference>
<dbReference type="PRINTS" id="PR00598">
    <property type="entry name" value="HTHMARR"/>
</dbReference>
<reference evidence="5" key="1">
    <citation type="submission" date="2024-07" db="EMBL/GenBank/DDBJ databases">
        <title>Complete genome sequences of cellulolytic bacteria, Kitasatospora sp. CMC57 and Streptomyces sp. CMC78, isolated from Japanese agricultural soil.</title>
        <authorList>
            <person name="Hashimoto T."/>
            <person name="Ito M."/>
            <person name="Iwamoto M."/>
            <person name="Fukahori D."/>
            <person name="Shoda T."/>
            <person name="Sakoda M."/>
            <person name="Morohoshi T."/>
            <person name="Mitsuboshi M."/>
            <person name="Nishizawa T."/>
        </authorList>
    </citation>
    <scope>NUCLEOTIDE SEQUENCE</scope>
    <source>
        <strain evidence="5">CMC78</strain>
    </source>
</reference>
<feature type="domain" description="HTH marR-type" evidence="4">
    <location>
        <begin position="19"/>
        <end position="150"/>
    </location>
</feature>
<proteinExistence type="predicted"/>
<dbReference type="InterPro" id="IPR036390">
    <property type="entry name" value="WH_DNA-bd_sf"/>
</dbReference>
<dbReference type="SUPFAM" id="SSF46785">
    <property type="entry name" value="Winged helix' DNA-binding domain"/>
    <property type="match status" value="1"/>
</dbReference>
<gene>
    <name evidence="5" type="ORF">SCMC78_73510</name>
</gene>
<evidence type="ECO:0000256" key="2">
    <source>
        <dbReference type="ARBA" id="ARBA00023125"/>
    </source>
</evidence>
<dbReference type="InterPro" id="IPR036388">
    <property type="entry name" value="WH-like_DNA-bd_sf"/>
</dbReference>
<dbReference type="GO" id="GO:0003677">
    <property type="term" value="F:DNA binding"/>
    <property type="evidence" value="ECO:0007669"/>
    <property type="project" value="UniProtKB-KW"/>
</dbReference>
<name>A0AB33KQ37_9ACTN</name>
<dbReference type="GO" id="GO:0006950">
    <property type="term" value="P:response to stress"/>
    <property type="evidence" value="ECO:0007669"/>
    <property type="project" value="TreeGrafter"/>
</dbReference>
<evidence type="ECO:0000256" key="1">
    <source>
        <dbReference type="ARBA" id="ARBA00023015"/>
    </source>
</evidence>
<dbReference type="Pfam" id="PF12802">
    <property type="entry name" value="MarR_2"/>
    <property type="match status" value="1"/>
</dbReference>
<dbReference type="RefSeq" id="WP_403304920.1">
    <property type="nucleotide sequence ID" value="NZ_AP035884.1"/>
</dbReference>
<organism evidence="5">
    <name type="scientific">Streptomyces sp. CMC78</name>
    <dbReference type="NCBI Taxonomy" id="3231512"/>
    <lineage>
        <taxon>Bacteria</taxon>
        <taxon>Bacillati</taxon>
        <taxon>Actinomycetota</taxon>
        <taxon>Actinomycetes</taxon>
        <taxon>Kitasatosporales</taxon>
        <taxon>Streptomycetaceae</taxon>
        <taxon>Streptomyces</taxon>
    </lineage>
</organism>
<keyword evidence="2" id="KW-0238">DNA-binding</keyword>
<dbReference type="EMBL" id="AP035884">
    <property type="protein sequence ID" value="BFP57544.1"/>
    <property type="molecule type" value="Genomic_DNA"/>
</dbReference>
<dbReference type="InterPro" id="IPR039422">
    <property type="entry name" value="MarR/SlyA-like"/>
</dbReference>
<keyword evidence="1" id="KW-0805">Transcription regulation</keyword>
<dbReference type="Gene3D" id="1.10.10.10">
    <property type="entry name" value="Winged helix-like DNA-binding domain superfamily/Winged helix DNA-binding domain"/>
    <property type="match status" value="1"/>
</dbReference>
<dbReference type="InterPro" id="IPR000835">
    <property type="entry name" value="HTH_MarR-typ"/>
</dbReference>
<dbReference type="PANTHER" id="PTHR33164">
    <property type="entry name" value="TRANSCRIPTIONAL REGULATOR, MARR FAMILY"/>
    <property type="match status" value="1"/>
</dbReference>
<dbReference type="PROSITE" id="PS50995">
    <property type="entry name" value="HTH_MARR_2"/>
    <property type="match status" value="1"/>
</dbReference>
<dbReference type="AlphaFoldDB" id="A0AB33KQ37"/>